<accession>A0A6A6UV35</accession>
<organism evidence="2 3">
    <name type="scientific">Sporormia fimetaria CBS 119925</name>
    <dbReference type="NCBI Taxonomy" id="1340428"/>
    <lineage>
        <taxon>Eukaryota</taxon>
        <taxon>Fungi</taxon>
        <taxon>Dikarya</taxon>
        <taxon>Ascomycota</taxon>
        <taxon>Pezizomycotina</taxon>
        <taxon>Dothideomycetes</taxon>
        <taxon>Pleosporomycetidae</taxon>
        <taxon>Pleosporales</taxon>
        <taxon>Sporormiaceae</taxon>
        <taxon>Sporormia</taxon>
    </lineage>
</organism>
<dbReference type="PANTHER" id="PTHR24148:SF79">
    <property type="entry name" value="HETEROKARYON INCOMPATIBILITY DOMAIN-CONTAINING PROTEIN"/>
    <property type="match status" value="1"/>
</dbReference>
<feature type="non-terminal residue" evidence="2">
    <location>
        <position position="98"/>
    </location>
</feature>
<proteinExistence type="predicted"/>
<feature type="domain" description="Heterokaryon incompatibility" evidence="1">
    <location>
        <begin position="16"/>
        <end position="98"/>
    </location>
</feature>
<dbReference type="PANTHER" id="PTHR24148">
    <property type="entry name" value="ANKYRIN REPEAT DOMAIN-CONTAINING PROTEIN 39 HOMOLOG-RELATED"/>
    <property type="match status" value="1"/>
</dbReference>
<dbReference type="Proteomes" id="UP000799440">
    <property type="component" value="Unassembled WGS sequence"/>
</dbReference>
<dbReference type="AlphaFoldDB" id="A0A6A6UV35"/>
<name>A0A6A6UV35_9PLEO</name>
<evidence type="ECO:0000313" key="2">
    <source>
        <dbReference type="EMBL" id="KAF2742128.1"/>
    </source>
</evidence>
<gene>
    <name evidence="2" type="ORF">M011DRAFT_377948</name>
</gene>
<dbReference type="OrthoDB" id="194358at2759"/>
<sequence length="98" mass="11005">VSLSIQYASLDDPPEYYALSYVWGDMNHTEQILVDGAPIHVTKNLVAAVRVLQRSNLKTAALWIDAICINQNDMTERAAQVRLMGRIYKNSEGVVAWL</sequence>
<evidence type="ECO:0000259" key="1">
    <source>
        <dbReference type="Pfam" id="PF06985"/>
    </source>
</evidence>
<protein>
    <submittedName>
        <fullName evidence="2">Heterokaryon incompatibility</fullName>
    </submittedName>
</protein>
<feature type="non-terminal residue" evidence="2">
    <location>
        <position position="1"/>
    </location>
</feature>
<dbReference type="Pfam" id="PF06985">
    <property type="entry name" value="HET"/>
    <property type="match status" value="1"/>
</dbReference>
<reference evidence="2" key="1">
    <citation type="journal article" date="2020" name="Stud. Mycol.">
        <title>101 Dothideomycetes genomes: a test case for predicting lifestyles and emergence of pathogens.</title>
        <authorList>
            <person name="Haridas S."/>
            <person name="Albert R."/>
            <person name="Binder M."/>
            <person name="Bloem J."/>
            <person name="Labutti K."/>
            <person name="Salamov A."/>
            <person name="Andreopoulos B."/>
            <person name="Baker S."/>
            <person name="Barry K."/>
            <person name="Bills G."/>
            <person name="Bluhm B."/>
            <person name="Cannon C."/>
            <person name="Castanera R."/>
            <person name="Culley D."/>
            <person name="Daum C."/>
            <person name="Ezra D."/>
            <person name="Gonzalez J."/>
            <person name="Henrissat B."/>
            <person name="Kuo A."/>
            <person name="Liang C."/>
            <person name="Lipzen A."/>
            <person name="Lutzoni F."/>
            <person name="Magnuson J."/>
            <person name="Mondo S."/>
            <person name="Nolan M."/>
            <person name="Ohm R."/>
            <person name="Pangilinan J."/>
            <person name="Park H.-J."/>
            <person name="Ramirez L."/>
            <person name="Alfaro M."/>
            <person name="Sun H."/>
            <person name="Tritt A."/>
            <person name="Yoshinaga Y."/>
            <person name="Zwiers L.-H."/>
            <person name="Turgeon B."/>
            <person name="Goodwin S."/>
            <person name="Spatafora J."/>
            <person name="Crous P."/>
            <person name="Grigoriev I."/>
        </authorList>
    </citation>
    <scope>NUCLEOTIDE SEQUENCE</scope>
    <source>
        <strain evidence="2">CBS 119925</strain>
    </source>
</reference>
<dbReference type="EMBL" id="MU006614">
    <property type="protein sequence ID" value="KAF2742128.1"/>
    <property type="molecule type" value="Genomic_DNA"/>
</dbReference>
<keyword evidence="3" id="KW-1185">Reference proteome</keyword>
<evidence type="ECO:0000313" key="3">
    <source>
        <dbReference type="Proteomes" id="UP000799440"/>
    </source>
</evidence>
<dbReference type="InterPro" id="IPR052895">
    <property type="entry name" value="HetReg/Transcr_Mod"/>
</dbReference>
<dbReference type="InterPro" id="IPR010730">
    <property type="entry name" value="HET"/>
</dbReference>